<organism evidence="1 2">
    <name type="scientific">Adonisia turfae CCMR0081</name>
    <dbReference type="NCBI Taxonomy" id="2292702"/>
    <lineage>
        <taxon>Bacteria</taxon>
        <taxon>Bacillati</taxon>
        <taxon>Cyanobacteriota</taxon>
        <taxon>Adonisia</taxon>
        <taxon>Adonisia turfae</taxon>
    </lineage>
</organism>
<reference evidence="1 2" key="1">
    <citation type="journal article" date="2020" name="Microb. Ecol.">
        <title>Ecogenomics of the Marine Benthic Filamentous Cyanobacterium Adonisia.</title>
        <authorList>
            <person name="Walter J.M."/>
            <person name="Coutinho F.H."/>
            <person name="Leomil L."/>
            <person name="Hargreaves P.I."/>
            <person name="Campeao M.E."/>
            <person name="Vieira V.V."/>
            <person name="Silva B.S."/>
            <person name="Fistarol G.O."/>
            <person name="Salomon P.S."/>
            <person name="Sawabe T."/>
            <person name="Mino S."/>
            <person name="Hosokawa M."/>
            <person name="Miyashita H."/>
            <person name="Maruyama F."/>
            <person name="van Verk M.C."/>
            <person name="Dutilh B.E."/>
            <person name="Thompson C.C."/>
            <person name="Thompson F.L."/>
        </authorList>
    </citation>
    <scope>NUCLEOTIDE SEQUENCE [LARGE SCALE GENOMIC DNA]</scope>
    <source>
        <strain evidence="1 2">CCMR0081</strain>
    </source>
</reference>
<dbReference type="EMBL" id="QXHD01000004">
    <property type="protein sequence ID" value="NEZ55081.1"/>
    <property type="molecule type" value="Genomic_DNA"/>
</dbReference>
<name>A0A6M0RHI2_9CYAN</name>
<gene>
    <name evidence="1" type="ORF">DXZ20_05185</name>
</gene>
<dbReference type="Proteomes" id="UP000481033">
    <property type="component" value="Unassembled WGS sequence"/>
</dbReference>
<accession>A0A6M0RHI2</accession>
<evidence type="ECO:0000313" key="2">
    <source>
        <dbReference type="Proteomes" id="UP000481033"/>
    </source>
</evidence>
<protein>
    <submittedName>
        <fullName evidence="1">Uncharacterized protein</fullName>
    </submittedName>
</protein>
<evidence type="ECO:0000313" key="1">
    <source>
        <dbReference type="EMBL" id="NEZ55081.1"/>
    </source>
</evidence>
<proteinExistence type="predicted"/>
<dbReference type="AlphaFoldDB" id="A0A6M0RHI2"/>
<keyword evidence="2" id="KW-1185">Reference proteome</keyword>
<sequence length="71" mass="7937">MFFPFCKPHASENCTNSDYANFYANCQKMKLHWLKTSRNRLQVQLAAINAAIGELESQIPADSEPSTESAA</sequence>
<comment type="caution">
    <text evidence="1">The sequence shown here is derived from an EMBL/GenBank/DDBJ whole genome shotgun (WGS) entry which is preliminary data.</text>
</comment>